<protein>
    <submittedName>
        <fullName evidence="1">Uncharacterized protein</fullName>
    </submittedName>
</protein>
<comment type="caution">
    <text evidence="1">The sequence shown here is derived from an EMBL/GenBank/DDBJ whole genome shotgun (WGS) entry which is preliminary data.</text>
</comment>
<sequence length="57" mass="6417">MHVKKLTLAVSNIRSAIPTGPLMNGMFSVSYVIEGLECNREMFKGIVAFRYARARKL</sequence>
<gene>
    <name evidence="1" type="ORF">PHLCEN_2v4216</name>
</gene>
<name>A0A2R6PZ21_9APHY</name>
<dbReference type="EMBL" id="MLYV02000426">
    <property type="protein sequence ID" value="PSR99059.1"/>
    <property type="molecule type" value="Genomic_DNA"/>
</dbReference>
<dbReference type="Proteomes" id="UP000186601">
    <property type="component" value="Unassembled WGS sequence"/>
</dbReference>
<accession>A0A2R6PZ21</accession>
<keyword evidence="2" id="KW-1185">Reference proteome</keyword>
<evidence type="ECO:0000313" key="1">
    <source>
        <dbReference type="EMBL" id="PSR99059.1"/>
    </source>
</evidence>
<proteinExistence type="predicted"/>
<organism evidence="1 2">
    <name type="scientific">Hermanssonia centrifuga</name>
    <dbReference type="NCBI Taxonomy" id="98765"/>
    <lineage>
        <taxon>Eukaryota</taxon>
        <taxon>Fungi</taxon>
        <taxon>Dikarya</taxon>
        <taxon>Basidiomycota</taxon>
        <taxon>Agaricomycotina</taxon>
        <taxon>Agaricomycetes</taxon>
        <taxon>Polyporales</taxon>
        <taxon>Meruliaceae</taxon>
        <taxon>Hermanssonia</taxon>
    </lineage>
</organism>
<evidence type="ECO:0000313" key="2">
    <source>
        <dbReference type="Proteomes" id="UP000186601"/>
    </source>
</evidence>
<reference evidence="1 2" key="1">
    <citation type="submission" date="2018-02" db="EMBL/GenBank/DDBJ databases">
        <title>Genome sequence of the basidiomycete white-rot fungus Phlebia centrifuga.</title>
        <authorList>
            <person name="Granchi Z."/>
            <person name="Peng M."/>
            <person name="de Vries R.P."/>
            <person name="Hilden K."/>
            <person name="Makela M.R."/>
            <person name="Grigoriev I."/>
            <person name="Riley R."/>
        </authorList>
    </citation>
    <scope>NUCLEOTIDE SEQUENCE [LARGE SCALE GENOMIC DNA]</scope>
    <source>
        <strain evidence="1 2">FBCC195</strain>
    </source>
</reference>
<dbReference type="AlphaFoldDB" id="A0A2R6PZ21"/>